<evidence type="ECO:0000313" key="3">
    <source>
        <dbReference type="Proteomes" id="UP000239197"/>
    </source>
</evidence>
<dbReference type="PANTHER" id="PTHR33055:SF13">
    <property type="entry name" value="TRANSPOSASE"/>
    <property type="match status" value="1"/>
</dbReference>
<name>A0A2L1UYZ0_9GAMM</name>
<dbReference type="InterPro" id="IPR002525">
    <property type="entry name" value="Transp_IS110-like_N"/>
</dbReference>
<dbReference type="GO" id="GO:0006313">
    <property type="term" value="P:DNA transposition"/>
    <property type="evidence" value="ECO:0007669"/>
    <property type="project" value="InterPro"/>
</dbReference>
<geneLocation type="plasmid" evidence="2 3">
    <name>unnamed2</name>
</geneLocation>
<feature type="domain" description="Transposase IS110-like N-terminal" evidence="1">
    <location>
        <begin position="19"/>
        <end position="100"/>
    </location>
</feature>
<dbReference type="EMBL" id="CP019064">
    <property type="protein sequence ID" value="AVF38107.1"/>
    <property type="molecule type" value="Genomic_DNA"/>
</dbReference>
<evidence type="ECO:0000259" key="1">
    <source>
        <dbReference type="Pfam" id="PF01548"/>
    </source>
</evidence>
<sequence>MILPKRNSIFLSVQTIVWLSIDNTPSGFQALISLLTYYDIELISMGATGKYHGPLCYELTLAKLPVAVVNPRQVKNFARTLEKLAKTDAIDAAVICRFAQATEPTVRK</sequence>
<dbReference type="InterPro" id="IPR047650">
    <property type="entry name" value="Transpos_IS110"/>
</dbReference>
<gene>
    <name evidence="2" type="ORF">BV494_24750</name>
</gene>
<dbReference type="Proteomes" id="UP000239197">
    <property type="component" value="Plasmid unnamed2"/>
</dbReference>
<dbReference type="AlphaFoldDB" id="A0A2L1UYZ0"/>
<organism evidence="2 3">
    <name type="scientific">Rahnella sikkimica</name>
    <dbReference type="NCBI Taxonomy" id="1805933"/>
    <lineage>
        <taxon>Bacteria</taxon>
        <taxon>Pseudomonadati</taxon>
        <taxon>Pseudomonadota</taxon>
        <taxon>Gammaproteobacteria</taxon>
        <taxon>Enterobacterales</taxon>
        <taxon>Yersiniaceae</taxon>
        <taxon>Rahnella</taxon>
    </lineage>
</organism>
<dbReference type="Pfam" id="PF01548">
    <property type="entry name" value="DEDD_Tnp_IS110"/>
    <property type="match status" value="1"/>
</dbReference>
<dbReference type="GO" id="GO:0004803">
    <property type="term" value="F:transposase activity"/>
    <property type="evidence" value="ECO:0007669"/>
    <property type="project" value="InterPro"/>
</dbReference>
<reference evidence="3" key="1">
    <citation type="submission" date="2017-01" db="EMBL/GenBank/DDBJ databases">
        <title>Genome sequence of Rouxiella sp. ERMR1:05.</title>
        <authorList>
            <person name="Kumar R."/>
            <person name="Singh D."/>
            <person name="Kumar S."/>
        </authorList>
    </citation>
    <scope>NUCLEOTIDE SEQUENCE [LARGE SCALE GENOMIC DNA]</scope>
    <source>
        <strain evidence="3">ERMR1:05</strain>
        <plasmid evidence="3">unnamed2</plasmid>
    </source>
</reference>
<dbReference type="GO" id="GO:0003677">
    <property type="term" value="F:DNA binding"/>
    <property type="evidence" value="ECO:0007669"/>
    <property type="project" value="InterPro"/>
</dbReference>
<accession>A0A2L1UYZ0</accession>
<dbReference type="KEGG" id="rox:BV494_24750"/>
<proteinExistence type="predicted"/>
<keyword evidence="2" id="KW-0614">Plasmid</keyword>
<evidence type="ECO:0000313" key="2">
    <source>
        <dbReference type="EMBL" id="AVF38107.1"/>
    </source>
</evidence>
<dbReference type="OrthoDB" id="9795150at2"/>
<keyword evidence="3" id="KW-1185">Reference proteome</keyword>
<protein>
    <recommendedName>
        <fullName evidence="1">Transposase IS110-like N-terminal domain-containing protein</fullName>
    </recommendedName>
</protein>
<dbReference type="PANTHER" id="PTHR33055">
    <property type="entry name" value="TRANSPOSASE FOR INSERTION SEQUENCE ELEMENT IS1111A"/>
    <property type="match status" value="1"/>
</dbReference>